<comment type="similarity">
    <text evidence="2">Belongs to the ABC-4 integral membrane protein family. LolC/E subfamily.</text>
</comment>
<evidence type="ECO:0000256" key="4">
    <source>
        <dbReference type="ARBA" id="ARBA00022475"/>
    </source>
</evidence>
<evidence type="ECO:0000256" key="5">
    <source>
        <dbReference type="ARBA" id="ARBA00022692"/>
    </source>
</evidence>
<evidence type="ECO:0000256" key="6">
    <source>
        <dbReference type="ARBA" id="ARBA00022989"/>
    </source>
</evidence>
<keyword evidence="5 8" id="KW-0812">Transmembrane</keyword>
<dbReference type="InterPro" id="IPR051447">
    <property type="entry name" value="Lipoprotein-release_system"/>
</dbReference>
<protein>
    <submittedName>
        <fullName evidence="11">ABC transporter permease</fullName>
    </submittedName>
</protein>
<dbReference type="InterPro" id="IPR003838">
    <property type="entry name" value="ABC3_permease_C"/>
</dbReference>
<dbReference type="NCBIfam" id="TIGR02212">
    <property type="entry name" value="lolCE"/>
    <property type="match status" value="1"/>
</dbReference>
<evidence type="ECO:0000259" key="9">
    <source>
        <dbReference type="Pfam" id="PF02687"/>
    </source>
</evidence>
<feature type="transmembrane region" description="Helical" evidence="8">
    <location>
        <begin position="275"/>
        <end position="301"/>
    </location>
</feature>
<evidence type="ECO:0000313" key="12">
    <source>
        <dbReference type="Proteomes" id="UP001061361"/>
    </source>
</evidence>
<accession>A0ABN6RPU0</accession>
<evidence type="ECO:0000256" key="1">
    <source>
        <dbReference type="ARBA" id="ARBA00004651"/>
    </source>
</evidence>
<dbReference type="Proteomes" id="UP001061361">
    <property type="component" value="Chromosome"/>
</dbReference>
<keyword evidence="12" id="KW-1185">Reference proteome</keyword>
<dbReference type="Pfam" id="PF12704">
    <property type="entry name" value="MacB_PCD"/>
    <property type="match status" value="1"/>
</dbReference>
<keyword evidence="6 8" id="KW-1133">Transmembrane helix</keyword>
<organism evidence="11 12">
    <name type="scientific">Pseudodesulfovibrio portus</name>
    <dbReference type="NCBI Taxonomy" id="231439"/>
    <lineage>
        <taxon>Bacteria</taxon>
        <taxon>Pseudomonadati</taxon>
        <taxon>Thermodesulfobacteriota</taxon>
        <taxon>Desulfovibrionia</taxon>
        <taxon>Desulfovibrionales</taxon>
        <taxon>Desulfovibrionaceae</taxon>
    </lineage>
</organism>
<evidence type="ECO:0000259" key="10">
    <source>
        <dbReference type="Pfam" id="PF12704"/>
    </source>
</evidence>
<dbReference type="EMBL" id="AP026708">
    <property type="protein sequence ID" value="BDQ32839.1"/>
    <property type="molecule type" value="Genomic_DNA"/>
</dbReference>
<feature type="domain" description="MacB-like periplasmic core" evidence="10">
    <location>
        <begin position="25"/>
        <end position="246"/>
    </location>
</feature>
<dbReference type="InterPro" id="IPR025857">
    <property type="entry name" value="MacB_PCD"/>
</dbReference>
<dbReference type="InterPro" id="IPR011925">
    <property type="entry name" value="LolCE_TM"/>
</dbReference>
<keyword evidence="4" id="KW-1003">Cell membrane</keyword>
<comment type="subcellular location">
    <subcellularLocation>
        <location evidence="1">Cell membrane</location>
        <topology evidence="1">Multi-pass membrane protein</topology>
    </subcellularLocation>
</comment>
<dbReference type="PANTHER" id="PTHR30489:SF0">
    <property type="entry name" value="LIPOPROTEIN-RELEASING SYSTEM TRANSMEMBRANE PROTEIN LOLE"/>
    <property type="match status" value="1"/>
</dbReference>
<evidence type="ECO:0000256" key="3">
    <source>
        <dbReference type="ARBA" id="ARBA00022448"/>
    </source>
</evidence>
<feature type="transmembrane region" description="Helical" evidence="8">
    <location>
        <begin position="20"/>
        <end position="46"/>
    </location>
</feature>
<name>A0ABN6RPU0_9BACT</name>
<sequence length="410" mass="44744">MRFETFIAFRYLFALRKQSFISVISLFAVCGVAIGVGALIVVIGVMNGFSTDLRDKILGVNAHILVTSLRGGMEDYRELAEEAKKVPGVIGVTPFVYSEVMLSTRSGVKGVVLRGIDPTTSDSVVSLSKDLISGDIRRLKDTEGELPGIVIGSELAKRLGLTEGSLVNLLSPSGRSSSAGFTPKIRRFMVVGVFRTGMFEYDSSLGYVSIPAARTLLGFKGDVVSGLEISVDDVYNVEAITKDLRERIESFTVYVRHWQEMNANLFAALKLEKSAMFIILAMIVLVGSFSIVTTLVMLVIQKTKDIAVLMSLGAEVRSIRRIFMLQGTLIGLAGTVIGYCIGVPVSLLLKKYQFIKLPSNVYPVDYLPVRLEAFDLISIGMAAFLLCFLATIYPARRAASLSPSEALRYE</sequence>
<gene>
    <name evidence="11" type="ORF">JCM14722_03810</name>
</gene>
<feature type="transmembrane region" description="Helical" evidence="8">
    <location>
        <begin position="369"/>
        <end position="393"/>
    </location>
</feature>
<evidence type="ECO:0000256" key="8">
    <source>
        <dbReference type="SAM" id="Phobius"/>
    </source>
</evidence>
<dbReference type="Pfam" id="PF02687">
    <property type="entry name" value="FtsX"/>
    <property type="match status" value="1"/>
</dbReference>
<feature type="domain" description="ABC3 transporter permease C-terminal" evidence="9">
    <location>
        <begin position="277"/>
        <end position="403"/>
    </location>
</feature>
<keyword evidence="3" id="KW-0813">Transport</keyword>
<dbReference type="PANTHER" id="PTHR30489">
    <property type="entry name" value="LIPOPROTEIN-RELEASING SYSTEM TRANSMEMBRANE PROTEIN LOLE"/>
    <property type="match status" value="1"/>
</dbReference>
<evidence type="ECO:0000313" key="11">
    <source>
        <dbReference type="EMBL" id="BDQ32839.1"/>
    </source>
</evidence>
<feature type="transmembrane region" description="Helical" evidence="8">
    <location>
        <begin position="322"/>
        <end position="349"/>
    </location>
</feature>
<evidence type="ECO:0000256" key="7">
    <source>
        <dbReference type="ARBA" id="ARBA00023136"/>
    </source>
</evidence>
<proteinExistence type="inferred from homology"/>
<dbReference type="RefSeq" id="WP_264982901.1">
    <property type="nucleotide sequence ID" value="NZ_AP026708.1"/>
</dbReference>
<reference evidence="11" key="1">
    <citation type="submission" date="2022-08" db="EMBL/GenBank/DDBJ databases">
        <title>Genome Sequence of the sulphate-reducing bacterium, Pseudodesulfovibrio portus JCM14722.</title>
        <authorList>
            <person name="Kondo R."/>
            <person name="Kataoka T."/>
        </authorList>
    </citation>
    <scope>NUCLEOTIDE SEQUENCE</scope>
    <source>
        <strain evidence="11">JCM 14722</strain>
    </source>
</reference>
<evidence type="ECO:0000256" key="2">
    <source>
        <dbReference type="ARBA" id="ARBA00005236"/>
    </source>
</evidence>
<keyword evidence="7 8" id="KW-0472">Membrane</keyword>